<organism evidence="3 4">
    <name type="scientific">Spodoptera exigua</name>
    <name type="common">Beet armyworm</name>
    <name type="synonym">Noctua fulgens</name>
    <dbReference type="NCBI Taxonomy" id="7107"/>
    <lineage>
        <taxon>Eukaryota</taxon>
        <taxon>Metazoa</taxon>
        <taxon>Ecdysozoa</taxon>
        <taxon>Arthropoda</taxon>
        <taxon>Hexapoda</taxon>
        <taxon>Insecta</taxon>
        <taxon>Pterygota</taxon>
        <taxon>Neoptera</taxon>
        <taxon>Endopterygota</taxon>
        <taxon>Lepidoptera</taxon>
        <taxon>Glossata</taxon>
        <taxon>Ditrysia</taxon>
        <taxon>Noctuoidea</taxon>
        <taxon>Noctuidae</taxon>
        <taxon>Amphipyrinae</taxon>
        <taxon>Spodoptera</taxon>
    </lineage>
</organism>
<evidence type="ECO:0000259" key="2">
    <source>
        <dbReference type="Pfam" id="PF23055"/>
    </source>
</evidence>
<protein>
    <recommendedName>
        <fullName evidence="2">DUF7041 domain-containing protein</fullName>
    </recommendedName>
</protein>
<feature type="domain" description="DUF7041" evidence="2">
    <location>
        <begin position="27"/>
        <end position="109"/>
    </location>
</feature>
<dbReference type="Pfam" id="PF23055">
    <property type="entry name" value="DUF7041"/>
    <property type="match status" value="1"/>
</dbReference>
<dbReference type="PANTHER" id="PTHR33327">
    <property type="entry name" value="ENDONUCLEASE"/>
    <property type="match status" value="1"/>
</dbReference>
<sequence>MDDASPMKPQATLSKEDVEMISVKSRIPPFWRDKPRLWFAQFETMVSNQKLSEEGKFGLAVAQLDKVDVEQISDIILSSARTGRFEALKTRLLSVYEESENKQLQKLLNEVELGDQRPSQLLRRMRDLARDKMPDETLRMLWMSHLPSSTRAVLAVSEESKLDSLAAMADKMGEQTKEANSVCSCSHTSAATQSSTPSPDDRIINMIEALTKEVAALKMDRSRNYYRGPRRDRYRSRSRSKSTSRDSSICYFHRKFGKEAYRCRKPCLSVLGHVTSASVSSINTVDDRQPFHDLLAKYPDITRPTLKLSHRTSGRRQSEQRTEPSAAARPRCMRHLCRLATALAHRFEKRQHTCAVAHGTLAIGSVRTCIYVPRRASPS</sequence>
<dbReference type="AlphaFoldDB" id="A0A835GFD3"/>
<comment type="caution">
    <text evidence="3">The sequence shown here is derived from an EMBL/GenBank/DDBJ whole genome shotgun (WGS) entry which is preliminary data.</text>
</comment>
<dbReference type="InterPro" id="IPR055469">
    <property type="entry name" value="DUF7041"/>
</dbReference>
<dbReference type="EMBL" id="JACKWZ010000116">
    <property type="protein sequence ID" value="KAF9415150.1"/>
    <property type="molecule type" value="Genomic_DNA"/>
</dbReference>
<evidence type="ECO:0000256" key="1">
    <source>
        <dbReference type="SAM" id="MobiDB-lite"/>
    </source>
</evidence>
<name>A0A835GFD3_SPOEX</name>
<evidence type="ECO:0000313" key="4">
    <source>
        <dbReference type="Proteomes" id="UP000648187"/>
    </source>
</evidence>
<evidence type="ECO:0000313" key="3">
    <source>
        <dbReference type="EMBL" id="KAF9415150.1"/>
    </source>
</evidence>
<accession>A0A835GFD3</accession>
<dbReference type="Proteomes" id="UP000648187">
    <property type="component" value="Unassembled WGS sequence"/>
</dbReference>
<dbReference type="PANTHER" id="PTHR33327:SF3">
    <property type="entry name" value="RNA-DIRECTED DNA POLYMERASE"/>
    <property type="match status" value="1"/>
</dbReference>
<gene>
    <name evidence="3" type="ORF">HW555_007127</name>
</gene>
<feature type="region of interest" description="Disordered" evidence="1">
    <location>
        <begin position="305"/>
        <end position="327"/>
    </location>
</feature>
<proteinExistence type="predicted"/>
<reference evidence="3" key="1">
    <citation type="submission" date="2020-08" db="EMBL/GenBank/DDBJ databases">
        <title>Spodoptera exigua strain:BAW_Kor-Di-RS1 Genome sequencing and assembly.</title>
        <authorList>
            <person name="Kim J."/>
            <person name="Nam H.Y."/>
            <person name="Kwon M."/>
            <person name="Choi J.H."/>
            <person name="Cho S.R."/>
            <person name="Kim G.-H."/>
        </authorList>
    </citation>
    <scope>NUCLEOTIDE SEQUENCE</scope>
    <source>
        <strain evidence="3">BAW_Kor-Di-RS1</strain>
        <tissue evidence="3">Whole-body</tissue>
    </source>
</reference>
<keyword evidence="4" id="KW-1185">Reference proteome</keyword>